<dbReference type="PROSITE" id="PS51000">
    <property type="entry name" value="HTH_DEOR_2"/>
    <property type="match status" value="1"/>
</dbReference>
<evidence type="ECO:0000256" key="2">
    <source>
        <dbReference type="ARBA" id="ARBA00023125"/>
    </source>
</evidence>
<dbReference type="RefSeq" id="WP_275119927.1">
    <property type="nucleotide sequence ID" value="NZ_JAOTPO010000015.1"/>
</dbReference>
<dbReference type="InterPro" id="IPR013196">
    <property type="entry name" value="HTH_11"/>
</dbReference>
<dbReference type="InterPro" id="IPR036388">
    <property type="entry name" value="WH-like_DNA-bd_sf"/>
</dbReference>
<name>A0ABT5VIP0_9BACI</name>
<dbReference type="Pfam" id="PF08279">
    <property type="entry name" value="HTH_11"/>
    <property type="match status" value="1"/>
</dbReference>
<reference evidence="5" key="1">
    <citation type="submission" date="2024-05" db="EMBL/GenBank/DDBJ databases">
        <title>Alkalihalobacillus sp. strain MEB203 novel alkaliphilic bacterium from Lonar Lake, India.</title>
        <authorList>
            <person name="Joshi A."/>
            <person name="Thite S."/>
            <person name="Mengade P."/>
        </authorList>
    </citation>
    <scope>NUCLEOTIDE SEQUENCE</scope>
    <source>
        <strain evidence="5">MEB 203</strain>
    </source>
</reference>
<dbReference type="InterPro" id="IPR011991">
    <property type="entry name" value="ArsR-like_HTH"/>
</dbReference>
<dbReference type="PANTHER" id="PTHR38600">
    <property type="entry name" value="TRANSCRIPTIONAL REGULATORY PROTEIN"/>
    <property type="match status" value="1"/>
</dbReference>
<organism evidence="5 6">
    <name type="scientific">Alkalihalobacterium chitinilyticum</name>
    <dbReference type="NCBI Taxonomy" id="2980103"/>
    <lineage>
        <taxon>Bacteria</taxon>
        <taxon>Bacillati</taxon>
        <taxon>Bacillota</taxon>
        <taxon>Bacilli</taxon>
        <taxon>Bacillales</taxon>
        <taxon>Bacillaceae</taxon>
        <taxon>Alkalihalobacterium</taxon>
    </lineage>
</organism>
<sequence length="214" mass="24776">MDSTASSTREQILQLLKKHKSLTVANLASHLGITEMAVRRHLGTLERDNVVETKMVRQAMGRPTTMYSLSQEGEELFPRNYASLTLGFLKDIEKLSGKQMIDQLFELRKQRMKEELEDRFKGKSFEERIKELADFQSNNGYMVEWEKSDDGTIHFKEYNCPISQIANEYPVACACEQSLFQELLETKDIECETCMAINETPHCYYKIKAPENNE</sequence>
<keyword evidence="6" id="KW-1185">Reference proteome</keyword>
<dbReference type="CDD" id="cd00090">
    <property type="entry name" value="HTH_ARSR"/>
    <property type="match status" value="1"/>
</dbReference>
<evidence type="ECO:0000256" key="1">
    <source>
        <dbReference type="ARBA" id="ARBA00023015"/>
    </source>
</evidence>
<evidence type="ECO:0000259" key="4">
    <source>
        <dbReference type="PROSITE" id="PS51000"/>
    </source>
</evidence>
<gene>
    <name evidence="5" type="ORF">N7Z68_18360</name>
</gene>
<proteinExistence type="predicted"/>
<evidence type="ECO:0000313" key="5">
    <source>
        <dbReference type="EMBL" id="MDE5415326.1"/>
    </source>
</evidence>
<keyword evidence="3" id="KW-0804">Transcription</keyword>
<dbReference type="Proteomes" id="UP001148125">
    <property type="component" value="Unassembled WGS sequence"/>
</dbReference>
<evidence type="ECO:0000256" key="3">
    <source>
        <dbReference type="ARBA" id="ARBA00023163"/>
    </source>
</evidence>
<accession>A0ABT5VIP0</accession>
<dbReference type="SUPFAM" id="SSF46785">
    <property type="entry name" value="Winged helix' DNA-binding domain"/>
    <property type="match status" value="1"/>
</dbReference>
<dbReference type="SMART" id="SM00420">
    <property type="entry name" value="HTH_DEOR"/>
    <property type="match status" value="1"/>
</dbReference>
<dbReference type="Gene3D" id="1.10.10.10">
    <property type="entry name" value="Winged helix-like DNA-binding domain superfamily/Winged helix DNA-binding domain"/>
    <property type="match status" value="1"/>
</dbReference>
<feature type="domain" description="HTH deoR-type" evidence="4">
    <location>
        <begin position="5"/>
        <end position="65"/>
    </location>
</feature>
<dbReference type="InterPro" id="IPR036390">
    <property type="entry name" value="WH_DNA-bd_sf"/>
</dbReference>
<dbReference type="EMBL" id="JAOTPO010000015">
    <property type="protein sequence ID" value="MDE5415326.1"/>
    <property type="molecule type" value="Genomic_DNA"/>
</dbReference>
<comment type="caution">
    <text evidence="5">The sequence shown here is derived from an EMBL/GenBank/DDBJ whole genome shotgun (WGS) entry which is preliminary data.</text>
</comment>
<dbReference type="InterPro" id="IPR001034">
    <property type="entry name" value="DeoR_HTH"/>
</dbReference>
<evidence type="ECO:0000313" key="6">
    <source>
        <dbReference type="Proteomes" id="UP001148125"/>
    </source>
</evidence>
<keyword evidence="1" id="KW-0805">Transcription regulation</keyword>
<keyword evidence="2" id="KW-0238">DNA-binding</keyword>
<dbReference type="PANTHER" id="PTHR38600:SF2">
    <property type="entry name" value="SLL0088 PROTEIN"/>
    <property type="match status" value="1"/>
</dbReference>
<protein>
    <submittedName>
        <fullName evidence="5">Transcriptional regulator</fullName>
    </submittedName>
</protein>